<dbReference type="GO" id="GO:0016740">
    <property type="term" value="F:transferase activity"/>
    <property type="evidence" value="ECO:0007669"/>
    <property type="project" value="UniProtKB-KW"/>
</dbReference>
<evidence type="ECO:0000313" key="2">
    <source>
        <dbReference type="Proteomes" id="UP000199444"/>
    </source>
</evidence>
<dbReference type="EMBL" id="FNKD01000001">
    <property type="protein sequence ID" value="SDQ29901.1"/>
    <property type="molecule type" value="Genomic_DNA"/>
</dbReference>
<sequence length="175" mass="19234">MIHSYKNTKPEVHDSVFIANNATVIGDVIIGEQSNVWFNTVIRGDVAPTRIGKRVSIQDLSLIHQSPNMPVTVEDDVTVGHQVTLHACKIRSNSLIGMGSVILDGAEIGEHAFIGAGSLVPPGKKIPPHSLALGRPAKVVRTLTDKDYDEMERVRTSYVEKGQYYKENTDLNLDF</sequence>
<keyword evidence="1" id="KW-0808">Transferase</keyword>
<dbReference type="RefSeq" id="WP_092492178.1">
    <property type="nucleotide sequence ID" value="NZ_FNKD01000001.1"/>
</dbReference>
<dbReference type="InterPro" id="IPR050484">
    <property type="entry name" value="Transf_Hexapept/Carb_Anhydrase"/>
</dbReference>
<keyword evidence="2" id="KW-1185">Reference proteome</keyword>
<dbReference type="CDD" id="cd04645">
    <property type="entry name" value="LbH_gamma_CA_like"/>
    <property type="match status" value="1"/>
</dbReference>
<dbReference type="Gene3D" id="2.160.10.10">
    <property type="entry name" value="Hexapeptide repeat proteins"/>
    <property type="match status" value="1"/>
</dbReference>
<name>A0A1H0ZRP9_9BACI</name>
<dbReference type="PANTHER" id="PTHR13061">
    <property type="entry name" value="DYNACTIN SUBUNIT P25"/>
    <property type="match status" value="1"/>
</dbReference>
<organism evidence="1 2">
    <name type="scientific">Virgibacillus salinus</name>
    <dbReference type="NCBI Taxonomy" id="553311"/>
    <lineage>
        <taxon>Bacteria</taxon>
        <taxon>Bacillati</taxon>
        <taxon>Bacillota</taxon>
        <taxon>Bacilli</taxon>
        <taxon>Bacillales</taxon>
        <taxon>Bacillaceae</taxon>
        <taxon>Virgibacillus</taxon>
    </lineage>
</organism>
<evidence type="ECO:0000313" key="1">
    <source>
        <dbReference type="EMBL" id="SDQ29901.1"/>
    </source>
</evidence>
<dbReference type="Pfam" id="PF00132">
    <property type="entry name" value="Hexapep"/>
    <property type="match status" value="2"/>
</dbReference>
<dbReference type="InterPro" id="IPR011004">
    <property type="entry name" value="Trimer_LpxA-like_sf"/>
</dbReference>
<protein>
    <submittedName>
        <fullName evidence="1">Carbonic anhydrase or acetyltransferase, isoleucine patch superfamily</fullName>
    </submittedName>
</protein>
<dbReference type="AlphaFoldDB" id="A0A1H0ZRP9"/>
<dbReference type="InterPro" id="IPR047324">
    <property type="entry name" value="LbH_gamma_CA-like"/>
</dbReference>
<dbReference type="STRING" id="553311.SAMN05216231_1382"/>
<proteinExistence type="predicted"/>
<dbReference type="PANTHER" id="PTHR13061:SF29">
    <property type="entry name" value="GAMMA CARBONIC ANHYDRASE-LIKE 1, MITOCHONDRIAL-RELATED"/>
    <property type="match status" value="1"/>
</dbReference>
<dbReference type="InterPro" id="IPR001451">
    <property type="entry name" value="Hexapep"/>
</dbReference>
<dbReference type="SUPFAM" id="SSF51161">
    <property type="entry name" value="Trimeric LpxA-like enzymes"/>
    <property type="match status" value="1"/>
</dbReference>
<reference evidence="1 2" key="1">
    <citation type="submission" date="2016-10" db="EMBL/GenBank/DDBJ databases">
        <authorList>
            <person name="de Groot N.N."/>
        </authorList>
    </citation>
    <scope>NUCLEOTIDE SEQUENCE [LARGE SCALE GENOMIC DNA]</scope>
    <source>
        <strain evidence="1 2">CGMCC 1.10449</strain>
    </source>
</reference>
<accession>A0A1H0ZRP9</accession>
<gene>
    <name evidence="1" type="ORF">SAMN05216231_1382</name>
</gene>
<dbReference type="Proteomes" id="UP000199444">
    <property type="component" value="Unassembled WGS sequence"/>
</dbReference>